<evidence type="ECO:0000256" key="5">
    <source>
        <dbReference type="ARBA" id="ARBA00023163"/>
    </source>
</evidence>
<comment type="caution">
    <text evidence="8">The sequence shown here is derived from an EMBL/GenBank/DDBJ whole genome shotgun (WGS) entry which is preliminary data.</text>
</comment>
<dbReference type="PANTHER" id="PTHR43133">
    <property type="entry name" value="RNA POLYMERASE ECF-TYPE SIGMA FACTO"/>
    <property type="match status" value="1"/>
</dbReference>
<dbReference type="Proteomes" id="UP000651010">
    <property type="component" value="Unassembled WGS sequence"/>
</dbReference>
<evidence type="ECO:0000259" key="7">
    <source>
        <dbReference type="Pfam" id="PF04545"/>
    </source>
</evidence>
<keyword evidence="2" id="KW-0805">Transcription regulation</keyword>
<evidence type="ECO:0000313" key="8">
    <source>
        <dbReference type="EMBL" id="MBE1161946.1"/>
    </source>
</evidence>
<dbReference type="InterPro" id="IPR007630">
    <property type="entry name" value="RNA_pol_sigma70_r4"/>
</dbReference>
<evidence type="ECO:0000313" key="9">
    <source>
        <dbReference type="Proteomes" id="UP000651010"/>
    </source>
</evidence>
<dbReference type="Gene3D" id="1.10.1740.10">
    <property type="match status" value="1"/>
</dbReference>
<dbReference type="InterPro" id="IPR013324">
    <property type="entry name" value="RNA_pol_sigma_r3/r4-like"/>
</dbReference>
<comment type="similarity">
    <text evidence="1">Belongs to the sigma-70 factor family. ECF subfamily.</text>
</comment>
<keyword evidence="3" id="KW-0731">Sigma factor</keyword>
<proteinExistence type="inferred from homology"/>
<dbReference type="SUPFAM" id="SSF88659">
    <property type="entry name" value="Sigma3 and sigma4 domains of RNA polymerase sigma factors"/>
    <property type="match status" value="1"/>
</dbReference>
<dbReference type="InterPro" id="IPR039425">
    <property type="entry name" value="RNA_pol_sigma-70-like"/>
</dbReference>
<name>A0ABR9GD38_9GAMM</name>
<dbReference type="PANTHER" id="PTHR43133:SF62">
    <property type="entry name" value="RNA POLYMERASE SIGMA FACTOR SIGZ"/>
    <property type="match status" value="1"/>
</dbReference>
<dbReference type="SUPFAM" id="SSF88946">
    <property type="entry name" value="Sigma2 domain of RNA polymerase sigma factors"/>
    <property type="match status" value="1"/>
</dbReference>
<dbReference type="Gene3D" id="1.10.10.10">
    <property type="entry name" value="Winged helix-like DNA-binding domain superfamily/Winged helix DNA-binding domain"/>
    <property type="match status" value="1"/>
</dbReference>
<organism evidence="8 9">
    <name type="scientific">Dyella acidiphila</name>
    <dbReference type="NCBI Taxonomy" id="2775866"/>
    <lineage>
        <taxon>Bacteria</taxon>
        <taxon>Pseudomonadati</taxon>
        <taxon>Pseudomonadota</taxon>
        <taxon>Gammaproteobacteria</taxon>
        <taxon>Lysobacterales</taxon>
        <taxon>Rhodanobacteraceae</taxon>
        <taxon>Dyella</taxon>
    </lineage>
</organism>
<dbReference type="InterPro" id="IPR007627">
    <property type="entry name" value="RNA_pol_sigma70_r2"/>
</dbReference>
<keyword evidence="4" id="KW-0238">DNA-binding</keyword>
<keyword evidence="5" id="KW-0804">Transcription</keyword>
<gene>
    <name evidence="8" type="ORF">IGX34_16300</name>
</gene>
<dbReference type="InterPro" id="IPR014284">
    <property type="entry name" value="RNA_pol_sigma-70_dom"/>
</dbReference>
<feature type="domain" description="RNA polymerase sigma-70 region 2" evidence="6">
    <location>
        <begin position="30"/>
        <end position="97"/>
    </location>
</feature>
<dbReference type="Pfam" id="PF04542">
    <property type="entry name" value="Sigma70_r2"/>
    <property type="match status" value="1"/>
</dbReference>
<evidence type="ECO:0000256" key="3">
    <source>
        <dbReference type="ARBA" id="ARBA00023082"/>
    </source>
</evidence>
<dbReference type="RefSeq" id="WP_192556792.1">
    <property type="nucleotide sequence ID" value="NZ_JACZZA010000011.1"/>
</dbReference>
<dbReference type="EMBL" id="JACZZA010000011">
    <property type="protein sequence ID" value="MBE1161946.1"/>
    <property type="molecule type" value="Genomic_DNA"/>
</dbReference>
<keyword evidence="9" id="KW-1185">Reference proteome</keyword>
<evidence type="ECO:0000256" key="2">
    <source>
        <dbReference type="ARBA" id="ARBA00023015"/>
    </source>
</evidence>
<sequence>MSVTRTVDQEELDRLLQRVGDHDREAFAELYRRSSPRLYGVCLRMLTDPREAEEVLQEAYVSIWQRGATFEPGRAGAMTWMVSLVRNKAIDRLRQHANVQLDHDFAIDSIADDEPTPVATVESHQSYRRLEECLQELDVHQRRSIREAFFSGNTYHELAHRAQVPLGTMKSWIRRGLLQLRTCLET</sequence>
<protein>
    <submittedName>
        <fullName evidence="8">Sigma-70 family RNA polymerase sigma factor</fullName>
    </submittedName>
</protein>
<dbReference type="InterPro" id="IPR013325">
    <property type="entry name" value="RNA_pol_sigma_r2"/>
</dbReference>
<feature type="domain" description="RNA polymerase sigma-70 region 4" evidence="7">
    <location>
        <begin position="133"/>
        <end position="181"/>
    </location>
</feature>
<dbReference type="InterPro" id="IPR036388">
    <property type="entry name" value="WH-like_DNA-bd_sf"/>
</dbReference>
<evidence type="ECO:0000256" key="4">
    <source>
        <dbReference type="ARBA" id="ARBA00023125"/>
    </source>
</evidence>
<dbReference type="Pfam" id="PF04545">
    <property type="entry name" value="Sigma70_r4"/>
    <property type="match status" value="1"/>
</dbReference>
<accession>A0ABR9GD38</accession>
<evidence type="ECO:0000259" key="6">
    <source>
        <dbReference type="Pfam" id="PF04542"/>
    </source>
</evidence>
<dbReference type="NCBIfam" id="TIGR02937">
    <property type="entry name" value="sigma70-ECF"/>
    <property type="match status" value="1"/>
</dbReference>
<evidence type="ECO:0000256" key="1">
    <source>
        <dbReference type="ARBA" id="ARBA00010641"/>
    </source>
</evidence>
<reference evidence="8 9" key="1">
    <citation type="submission" date="2020-09" db="EMBL/GenBank/DDBJ databases">
        <title>Dyella sp. 7MK23 isolated from forest soil.</title>
        <authorList>
            <person name="Fu J."/>
        </authorList>
    </citation>
    <scope>NUCLEOTIDE SEQUENCE [LARGE SCALE GENOMIC DNA]</scope>
    <source>
        <strain evidence="8 9">7MK23</strain>
    </source>
</reference>